<name>A0AA37DFK6_9FIRM</name>
<evidence type="ECO:0000256" key="4">
    <source>
        <dbReference type="ARBA" id="ARBA00022807"/>
    </source>
</evidence>
<comment type="similarity">
    <text evidence="1">Belongs to the peptidase C40 family.</text>
</comment>
<organism evidence="7 8">
    <name type="scientific">Stomatobaculum longum</name>
    <dbReference type="NCBI Taxonomy" id="796942"/>
    <lineage>
        <taxon>Bacteria</taxon>
        <taxon>Bacillati</taxon>
        <taxon>Bacillota</taxon>
        <taxon>Clostridia</taxon>
        <taxon>Lachnospirales</taxon>
        <taxon>Lachnospiraceae</taxon>
        <taxon>Stomatobaculum</taxon>
    </lineage>
</organism>
<dbReference type="PANTHER" id="PTHR47053:SF1">
    <property type="entry name" value="MUREIN DD-ENDOPEPTIDASE MEPH-RELATED"/>
    <property type="match status" value="1"/>
</dbReference>
<keyword evidence="4" id="KW-0788">Thiol protease</keyword>
<dbReference type="GO" id="GO:0008234">
    <property type="term" value="F:cysteine-type peptidase activity"/>
    <property type="evidence" value="ECO:0007669"/>
    <property type="project" value="UniProtKB-KW"/>
</dbReference>
<feature type="compositionally biased region" description="Polar residues" evidence="5">
    <location>
        <begin position="201"/>
        <end position="222"/>
    </location>
</feature>
<feature type="compositionally biased region" description="Basic and acidic residues" evidence="5">
    <location>
        <begin position="89"/>
        <end position="100"/>
    </location>
</feature>
<feature type="region of interest" description="Disordered" evidence="5">
    <location>
        <begin position="1"/>
        <end position="117"/>
    </location>
</feature>
<evidence type="ECO:0000256" key="1">
    <source>
        <dbReference type="ARBA" id="ARBA00007074"/>
    </source>
</evidence>
<feature type="region of interest" description="Disordered" evidence="5">
    <location>
        <begin position="199"/>
        <end position="222"/>
    </location>
</feature>
<feature type="domain" description="NlpC/P60" evidence="6">
    <location>
        <begin position="517"/>
        <end position="641"/>
    </location>
</feature>
<keyword evidence="2" id="KW-0645">Protease</keyword>
<dbReference type="NCBIfam" id="NF045974">
    <property type="entry name" value="conju_CD1108"/>
    <property type="match status" value="1"/>
</dbReference>
<reference evidence="7 8" key="1">
    <citation type="submission" date="2011-10" db="EMBL/GenBank/DDBJ databases">
        <title>The Genome Sequence of Lachnospiraceae bacterium ACC2.</title>
        <authorList>
            <consortium name="The Broad Institute Genome Sequencing Platform"/>
            <person name="Earl A."/>
            <person name="Ward D."/>
            <person name="Feldgarden M."/>
            <person name="Gevers D."/>
            <person name="Sizova M."/>
            <person name="Hazen A."/>
            <person name="Epstein S."/>
            <person name="Young S.K."/>
            <person name="Zeng Q."/>
            <person name="Gargeya S."/>
            <person name="Fitzgerald M."/>
            <person name="Haas B."/>
            <person name="Abouelleil A."/>
            <person name="Alvarado L."/>
            <person name="Arachchi H.M."/>
            <person name="Berlin A."/>
            <person name="Brown A."/>
            <person name="Chapman S.B."/>
            <person name="Chen Z."/>
            <person name="Dunbar C."/>
            <person name="Freedman E."/>
            <person name="Gearin G."/>
            <person name="Goldberg J."/>
            <person name="Griggs A."/>
            <person name="Gujja S."/>
            <person name="Heiman D."/>
            <person name="Howarth C."/>
            <person name="Larson L."/>
            <person name="Lui A."/>
            <person name="MacDonald P.J.P."/>
            <person name="Montmayeur A."/>
            <person name="Murphy C."/>
            <person name="Neiman D."/>
            <person name="Pearson M."/>
            <person name="Priest M."/>
            <person name="Roberts A."/>
            <person name="Saif S."/>
            <person name="Shea T."/>
            <person name="Shenoy N."/>
            <person name="Sisk P."/>
            <person name="Stolte C."/>
            <person name="Sykes S."/>
            <person name="Wortman J."/>
            <person name="Nusbaum C."/>
            <person name="Birren B."/>
        </authorList>
    </citation>
    <scope>NUCLEOTIDE SEQUENCE [LARGE SCALE GENOMIC DNA]</scope>
    <source>
        <strain evidence="7 8">ACC2</strain>
    </source>
</reference>
<feature type="compositionally biased region" description="Basic and acidic residues" evidence="5">
    <location>
        <begin position="134"/>
        <end position="143"/>
    </location>
</feature>
<sequence length="642" mass="70654">MEEMEFHRDPPAEEKAPRRKSGQNQTRAPSHGRKLKNESSAKRAAGKKLRFGKEDHVLSPEEKRELLKKKAAHQKAAKTEFALSRASHKAMDEANEDRNVGTEALNSGIETGEGVLDTTGDRLYSRKLKSTEQALRRAERETESGAINPDGDWASQGSDTATSESSAIHVDNAANSAGFGDKSESSVFNGKYSDKLGRTAKSASEKTSQGGSTVSSSRTIQKNRMKKEFQWAANQKFDKETANSFGSIGRKFVDKAEDIGGKIGEWIEEHLAEHPMALLIALDILIVVLLIAGSSSGGNLLMNLLGGSTVASSYTAEDSDILTVNQNYKDLEADLQKKIDNIKNDYPGYDEYQVTLAEIGHDPYDLAALLTVLYEDYTPDEVQGKLQEIFDQQYKLTTKRIVETRTRTVTKTGHHTVTHEDGTTSREKYTYTVEEEYKYYILKVALENKSLGTVIQNLHLTDDQMERYNLLKETYGNKKYLFGDDIYANPDADGGGTGGTGGSAGVTYEPSGEALTDSQFAAMWQEASKYLGRAYVWGGSSPSTGFDCSGFVCWVINQSGVGHIGRTTAEGIRQWCDTIPKSERQPGDIIFFQGTYDTPGASHVGIYIGDGKMIHCGDPIKVSNVDSGYFAQHFLCYGRIPR</sequence>
<dbReference type="GO" id="GO:0006508">
    <property type="term" value="P:proteolysis"/>
    <property type="evidence" value="ECO:0007669"/>
    <property type="project" value="UniProtKB-KW"/>
</dbReference>
<keyword evidence="8" id="KW-1185">Reference proteome</keyword>
<dbReference type="AlphaFoldDB" id="A0AA37DFK6"/>
<evidence type="ECO:0000313" key="7">
    <source>
        <dbReference type="EMBL" id="EHO15813.1"/>
    </source>
</evidence>
<dbReference type="InterPro" id="IPR038765">
    <property type="entry name" value="Papain-like_cys_pep_sf"/>
</dbReference>
<dbReference type="Proteomes" id="UP000018466">
    <property type="component" value="Unassembled WGS sequence"/>
</dbReference>
<dbReference type="PROSITE" id="PS51935">
    <property type="entry name" value="NLPC_P60"/>
    <property type="match status" value="1"/>
</dbReference>
<dbReference type="SUPFAM" id="SSF54001">
    <property type="entry name" value="Cysteine proteinases"/>
    <property type="match status" value="1"/>
</dbReference>
<feature type="compositionally biased region" description="Basic and acidic residues" evidence="5">
    <location>
        <begin position="51"/>
        <end position="65"/>
    </location>
</feature>
<evidence type="ECO:0000259" key="6">
    <source>
        <dbReference type="PROSITE" id="PS51935"/>
    </source>
</evidence>
<evidence type="ECO:0000313" key="8">
    <source>
        <dbReference type="Proteomes" id="UP000018466"/>
    </source>
</evidence>
<dbReference type="PANTHER" id="PTHR47053">
    <property type="entry name" value="MUREIN DD-ENDOPEPTIDASE MEPH-RELATED"/>
    <property type="match status" value="1"/>
</dbReference>
<proteinExistence type="inferred from homology"/>
<dbReference type="InterPro" id="IPR051202">
    <property type="entry name" value="Peptidase_C40"/>
</dbReference>
<comment type="caution">
    <text evidence="7">The sequence shown here is derived from an EMBL/GenBank/DDBJ whole genome shotgun (WGS) entry which is preliminary data.</text>
</comment>
<keyword evidence="3" id="KW-0378">Hydrolase</keyword>
<protein>
    <recommendedName>
        <fullName evidence="6">NlpC/P60 domain-containing protein</fullName>
    </recommendedName>
</protein>
<evidence type="ECO:0000256" key="2">
    <source>
        <dbReference type="ARBA" id="ARBA00022670"/>
    </source>
</evidence>
<evidence type="ECO:0000256" key="3">
    <source>
        <dbReference type="ARBA" id="ARBA00022801"/>
    </source>
</evidence>
<dbReference type="EMBL" id="AGEL01000014">
    <property type="protein sequence ID" value="EHO15813.1"/>
    <property type="molecule type" value="Genomic_DNA"/>
</dbReference>
<feature type="region of interest" description="Disordered" evidence="5">
    <location>
        <begin position="134"/>
        <end position="165"/>
    </location>
</feature>
<dbReference type="InterPro" id="IPR000064">
    <property type="entry name" value="NLP_P60_dom"/>
</dbReference>
<feature type="compositionally biased region" description="Basic and acidic residues" evidence="5">
    <location>
        <begin position="1"/>
        <end position="16"/>
    </location>
</feature>
<accession>A0AA37DFK6</accession>
<feature type="compositionally biased region" description="Polar residues" evidence="5">
    <location>
        <begin position="155"/>
        <end position="165"/>
    </location>
</feature>
<dbReference type="Pfam" id="PF00877">
    <property type="entry name" value="NLPC_P60"/>
    <property type="match status" value="1"/>
</dbReference>
<gene>
    <name evidence="7" type="ORF">HMPREF9623_01724</name>
</gene>
<evidence type="ECO:0000256" key="5">
    <source>
        <dbReference type="SAM" id="MobiDB-lite"/>
    </source>
</evidence>
<dbReference type="Gene3D" id="3.90.1720.10">
    <property type="entry name" value="endopeptidase domain like (from Nostoc punctiforme)"/>
    <property type="match status" value="1"/>
</dbReference>
<feature type="compositionally biased region" description="Basic residues" evidence="5">
    <location>
        <begin position="66"/>
        <end position="76"/>
    </location>
</feature>